<dbReference type="Proteomes" id="UP000222126">
    <property type="component" value="Segment"/>
</dbReference>
<protein>
    <recommendedName>
        <fullName evidence="3">DNA ligase</fullName>
    </recommendedName>
</protein>
<organism evidence="1 2">
    <name type="scientific">Phage MedPE-SWcel-C56</name>
    <dbReference type="NCBI Taxonomy" id="1871314"/>
    <lineage>
        <taxon>Viruses</taxon>
        <taxon>Duplodnaviria</taxon>
        <taxon>Heunggongvirae</taxon>
        <taxon>Uroviricota</taxon>
        <taxon>Caudoviricetes</taxon>
        <taxon>Autographivirales</taxon>
        <taxon>Kafavirus</taxon>
        <taxon>Kafavirus SWcelC56</taxon>
    </lineage>
</organism>
<dbReference type="GeneID" id="54976456"/>
<evidence type="ECO:0008006" key="3">
    <source>
        <dbReference type="Google" id="ProtNLM"/>
    </source>
</evidence>
<keyword evidence="2" id="KW-1185">Reference proteome</keyword>
<dbReference type="EMBL" id="KX397280">
    <property type="protein sequence ID" value="ANS06216.1"/>
    <property type="molecule type" value="Genomic_DNA"/>
</dbReference>
<name>A0A1B1IY15_9CAUD</name>
<dbReference type="KEGG" id="vg:54976456"/>
<accession>A0A1B1IY15</accession>
<dbReference type="Gene3D" id="3.30.470.30">
    <property type="entry name" value="DNA ligase/mRNA capping enzyme"/>
    <property type="match status" value="1"/>
</dbReference>
<dbReference type="Gene3D" id="2.40.50.140">
    <property type="entry name" value="Nucleic acid-binding proteins"/>
    <property type="match status" value="1"/>
</dbReference>
<dbReference type="RefSeq" id="YP_009786380.1">
    <property type="nucleotide sequence ID" value="NC_047768.1"/>
</dbReference>
<evidence type="ECO:0000313" key="2">
    <source>
        <dbReference type="Proteomes" id="UP000222126"/>
    </source>
</evidence>
<sequence length="316" mass="36214">MSGEVIPLSKKYTEKCFDGRAWLVFEKFDGVPIRIDLSYGEGNELEATAQTRPGKKAASSVDHIVEYVKLQFGNLAPCVIVGEVVHRTVFEFKDVSGMVRKDTPNPELYMQVFDFYAPGHTHYYHRMTYPHQLLKEPDGAARMPFCAAADSVEEYRAVQYEIRKKSSTPEQWFEGFILRDRNCLFEPAKRQPGYLKDVIEPTVDLSIVGWLEAVSQDGSPLGMVGGLIADYKGKRIGIGPGKMTHPERKALFEEYAYKQVGLPDKPNQEWFSWARDGEPGFSRIAEIKHKRDPSYTALRQPTFQWWRDDKKEPSYE</sequence>
<proteinExistence type="predicted"/>
<reference evidence="1 2" key="1">
    <citation type="submission" date="2016-06" db="EMBL/GenBank/DDBJ databases">
        <title>Not all particles are equal: the selective enrichment of particle-associated bacteria from the Mediterranean Sea.</title>
        <authorList>
            <person name="Lopez-Perez M."/>
            <person name="Kimes N.E."/>
            <person name="Haro-Moreno J.M."/>
            <person name="Rodriguez-Valera F."/>
        </authorList>
    </citation>
    <scope>NUCLEOTIDE SEQUENCE [LARGE SCALE GENOMIC DNA]</scope>
</reference>
<dbReference type="SUPFAM" id="SSF56091">
    <property type="entry name" value="DNA ligase/mRNA capping enzyme, catalytic domain"/>
    <property type="match status" value="1"/>
</dbReference>
<dbReference type="InterPro" id="IPR012340">
    <property type="entry name" value="NA-bd_OB-fold"/>
</dbReference>
<evidence type="ECO:0000313" key="1">
    <source>
        <dbReference type="EMBL" id="ANS06216.1"/>
    </source>
</evidence>